<gene>
    <name evidence="9" type="ORF">POM88_049112</name>
</gene>
<dbReference type="PANTHER" id="PTHR31499">
    <property type="entry name" value="MYB FAMILY TRANSCRIPTION FACTOR PHL11"/>
    <property type="match status" value="1"/>
</dbReference>
<evidence type="ECO:0000259" key="8">
    <source>
        <dbReference type="PROSITE" id="PS51294"/>
    </source>
</evidence>
<evidence type="ECO:0000256" key="6">
    <source>
        <dbReference type="ARBA" id="ARBA00023242"/>
    </source>
</evidence>
<evidence type="ECO:0000256" key="4">
    <source>
        <dbReference type="ARBA" id="ARBA00023054"/>
    </source>
</evidence>
<feature type="region of interest" description="Disordered" evidence="7">
    <location>
        <begin position="1"/>
        <end position="25"/>
    </location>
</feature>
<keyword evidence="6" id="KW-0539">Nucleus</keyword>
<feature type="compositionally biased region" description="Polar residues" evidence="7">
    <location>
        <begin position="97"/>
        <end position="107"/>
    </location>
</feature>
<evidence type="ECO:0000256" key="1">
    <source>
        <dbReference type="ARBA" id="ARBA00004123"/>
    </source>
</evidence>
<dbReference type="PANTHER" id="PTHR31499:SF80">
    <property type="entry name" value="HTH MYB-TYPE DOMAIN-CONTAINING PROTEIN"/>
    <property type="match status" value="1"/>
</dbReference>
<dbReference type="InterPro" id="IPR046955">
    <property type="entry name" value="PHR1-like"/>
</dbReference>
<dbReference type="NCBIfam" id="TIGR01557">
    <property type="entry name" value="myb_SHAQKYF"/>
    <property type="match status" value="1"/>
</dbReference>
<dbReference type="GO" id="GO:0003700">
    <property type="term" value="F:DNA-binding transcription factor activity"/>
    <property type="evidence" value="ECO:0007669"/>
    <property type="project" value="InterPro"/>
</dbReference>
<feature type="domain" description="HTH myb-type" evidence="8">
    <location>
        <begin position="272"/>
        <end position="332"/>
    </location>
</feature>
<feature type="compositionally biased region" description="Basic and acidic residues" evidence="7">
    <location>
        <begin position="463"/>
        <end position="480"/>
    </location>
</feature>
<dbReference type="AlphaFoldDB" id="A0AAD8GXL2"/>
<proteinExistence type="inferred from homology"/>
<feature type="region of interest" description="Disordered" evidence="7">
    <location>
        <begin position="428"/>
        <end position="502"/>
    </location>
</feature>
<dbReference type="GO" id="GO:0003677">
    <property type="term" value="F:DNA binding"/>
    <property type="evidence" value="ECO:0007669"/>
    <property type="project" value="InterPro"/>
</dbReference>
<dbReference type="InterPro" id="IPR009057">
    <property type="entry name" value="Homeodomain-like_sf"/>
</dbReference>
<organism evidence="9 10">
    <name type="scientific">Heracleum sosnowskyi</name>
    <dbReference type="NCBI Taxonomy" id="360622"/>
    <lineage>
        <taxon>Eukaryota</taxon>
        <taxon>Viridiplantae</taxon>
        <taxon>Streptophyta</taxon>
        <taxon>Embryophyta</taxon>
        <taxon>Tracheophyta</taxon>
        <taxon>Spermatophyta</taxon>
        <taxon>Magnoliopsida</taxon>
        <taxon>eudicotyledons</taxon>
        <taxon>Gunneridae</taxon>
        <taxon>Pentapetalae</taxon>
        <taxon>asterids</taxon>
        <taxon>campanulids</taxon>
        <taxon>Apiales</taxon>
        <taxon>Apiaceae</taxon>
        <taxon>Apioideae</taxon>
        <taxon>apioid superclade</taxon>
        <taxon>Tordylieae</taxon>
        <taxon>Tordyliinae</taxon>
        <taxon>Heracleum</taxon>
    </lineage>
</organism>
<dbReference type="Pfam" id="PF14379">
    <property type="entry name" value="Myb_CC_LHEQLE"/>
    <property type="match status" value="1"/>
</dbReference>
<dbReference type="InterPro" id="IPR001005">
    <property type="entry name" value="SANT/Myb"/>
</dbReference>
<keyword evidence="10" id="KW-1185">Reference proteome</keyword>
<dbReference type="Gene3D" id="1.10.10.60">
    <property type="entry name" value="Homeodomain-like"/>
    <property type="match status" value="1"/>
</dbReference>
<feature type="compositionally biased region" description="Polar residues" evidence="7">
    <location>
        <begin position="8"/>
        <end position="19"/>
    </location>
</feature>
<comment type="caution">
    <text evidence="9">The sequence shown here is derived from an EMBL/GenBank/DDBJ whole genome shotgun (WGS) entry which is preliminary data.</text>
</comment>
<protein>
    <submittedName>
        <fullName evidence="9">Protein PHOSPHATE STARVATION RESPONSE 1</fullName>
    </submittedName>
</protein>
<keyword evidence="3" id="KW-0805">Transcription regulation</keyword>
<dbReference type="FunFam" id="1.10.10.60:FF:000002">
    <property type="entry name" value="Myb family transcription factor"/>
    <property type="match status" value="1"/>
</dbReference>
<dbReference type="Proteomes" id="UP001237642">
    <property type="component" value="Unassembled WGS sequence"/>
</dbReference>
<dbReference type="InterPro" id="IPR006447">
    <property type="entry name" value="Myb_dom_plants"/>
</dbReference>
<dbReference type="SUPFAM" id="SSF46689">
    <property type="entry name" value="Homeodomain-like"/>
    <property type="match status" value="1"/>
</dbReference>
<accession>A0AAD8GXL2</accession>
<evidence type="ECO:0000313" key="10">
    <source>
        <dbReference type="Proteomes" id="UP001237642"/>
    </source>
</evidence>
<reference evidence="9" key="2">
    <citation type="submission" date="2023-05" db="EMBL/GenBank/DDBJ databases">
        <authorList>
            <person name="Schelkunov M.I."/>
        </authorList>
    </citation>
    <scope>NUCLEOTIDE SEQUENCE</scope>
    <source>
        <strain evidence="9">Hsosn_3</strain>
        <tissue evidence="9">Leaf</tissue>
    </source>
</reference>
<dbReference type="GO" id="GO:0005634">
    <property type="term" value="C:nucleus"/>
    <property type="evidence" value="ECO:0007669"/>
    <property type="project" value="UniProtKB-SubCell"/>
</dbReference>
<keyword evidence="5" id="KW-0804">Transcription</keyword>
<dbReference type="PROSITE" id="PS51294">
    <property type="entry name" value="HTH_MYB"/>
    <property type="match status" value="1"/>
</dbReference>
<sequence>MEARHALSFQNSSARQLSNHGAPGGLSSSLPVLSNTLLADYQEASMERTLASNPTDVRPLLPSNSGAVGHIFSSSAGFSSDLQFSTSASHGKHSTKTHFTSQSSNPGGTMPLYNPCDSGVFKPTASSCYTTERNNDSWCTDSVRSYLDCPVISPGVNNQIDDKNGVFVGPSEDFNKTSDWQEWAEQLITDDNALPPNWVDLLVDDTVVAGPEPQIPYQMSTTPINCPVQQPQVHQQQSQVQQQHQVQLQLPASSEETCTAVTPSSSAGGSSTSNKARMRWTPELHEAFVEAVNKLGGSERATPKGVLKQMKVEGLTIYHVKSHLQKYRTARYKPDSVEGSSERKLTSIEELSSLDLKTICRNRGIEITEALRMQMEVQKRLHEQLEIQRNLQLRIEEQGKQLQMMFEKQQNSGLDMAKALLSDKDKPEAIQTPPAKSEEGSLLSQHQRPADVPENTIPALEDISAHVTEKQKQPEVDFSKDLASTVTDNSTSQPAKRLKVNE</sequence>
<comment type="similarity">
    <text evidence="2">Belongs to the MYB-CC family.</text>
</comment>
<evidence type="ECO:0000256" key="7">
    <source>
        <dbReference type="SAM" id="MobiDB-lite"/>
    </source>
</evidence>
<keyword evidence="4" id="KW-0175">Coiled coil</keyword>
<comment type="subcellular location">
    <subcellularLocation>
        <location evidence="1">Nucleus</location>
    </subcellularLocation>
</comment>
<evidence type="ECO:0000256" key="2">
    <source>
        <dbReference type="ARBA" id="ARBA00006783"/>
    </source>
</evidence>
<dbReference type="Pfam" id="PF00249">
    <property type="entry name" value="Myb_DNA-binding"/>
    <property type="match status" value="1"/>
</dbReference>
<evidence type="ECO:0000256" key="5">
    <source>
        <dbReference type="ARBA" id="ARBA00023163"/>
    </source>
</evidence>
<evidence type="ECO:0000256" key="3">
    <source>
        <dbReference type="ARBA" id="ARBA00023015"/>
    </source>
</evidence>
<evidence type="ECO:0000313" key="9">
    <source>
        <dbReference type="EMBL" id="KAK1355856.1"/>
    </source>
</evidence>
<dbReference type="InterPro" id="IPR025756">
    <property type="entry name" value="Myb_CC_LHEQLE"/>
</dbReference>
<reference evidence="9" key="1">
    <citation type="submission" date="2023-02" db="EMBL/GenBank/DDBJ databases">
        <title>Genome of toxic invasive species Heracleum sosnowskyi carries increased number of genes despite the absence of recent whole-genome duplications.</title>
        <authorList>
            <person name="Schelkunov M."/>
            <person name="Shtratnikova V."/>
            <person name="Makarenko M."/>
            <person name="Klepikova A."/>
            <person name="Omelchenko D."/>
            <person name="Novikova G."/>
            <person name="Obukhova E."/>
            <person name="Bogdanov V."/>
            <person name="Penin A."/>
            <person name="Logacheva M."/>
        </authorList>
    </citation>
    <scope>NUCLEOTIDE SEQUENCE</scope>
    <source>
        <strain evidence="9">Hsosn_3</strain>
        <tissue evidence="9">Leaf</tissue>
    </source>
</reference>
<dbReference type="EMBL" id="JAUIZM010000011">
    <property type="protein sequence ID" value="KAK1355856.1"/>
    <property type="molecule type" value="Genomic_DNA"/>
</dbReference>
<feature type="compositionally biased region" description="Polar residues" evidence="7">
    <location>
        <begin position="482"/>
        <end position="494"/>
    </location>
</feature>
<dbReference type="InterPro" id="IPR017930">
    <property type="entry name" value="Myb_dom"/>
</dbReference>
<feature type="region of interest" description="Disordered" evidence="7">
    <location>
        <begin position="87"/>
        <end position="108"/>
    </location>
</feature>
<name>A0AAD8GXL2_9APIA</name>